<keyword evidence="2" id="KW-0812">Transmembrane</keyword>
<feature type="transmembrane region" description="Helical" evidence="2">
    <location>
        <begin position="39"/>
        <end position="60"/>
    </location>
</feature>
<feature type="compositionally biased region" description="Polar residues" evidence="1">
    <location>
        <begin position="590"/>
        <end position="603"/>
    </location>
</feature>
<evidence type="ECO:0000313" key="3">
    <source>
        <dbReference type="EMBL" id="PMD42491.1"/>
    </source>
</evidence>
<organism evidence="3 4">
    <name type="scientific">Hyaloscypha variabilis (strain UAMH 11265 / GT02V1 / F)</name>
    <name type="common">Meliniomyces variabilis</name>
    <dbReference type="NCBI Taxonomy" id="1149755"/>
    <lineage>
        <taxon>Eukaryota</taxon>
        <taxon>Fungi</taxon>
        <taxon>Dikarya</taxon>
        <taxon>Ascomycota</taxon>
        <taxon>Pezizomycotina</taxon>
        <taxon>Leotiomycetes</taxon>
        <taxon>Helotiales</taxon>
        <taxon>Hyaloscyphaceae</taxon>
        <taxon>Hyaloscypha</taxon>
        <taxon>Hyaloscypha variabilis</taxon>
    </lineage>
</organism>
<proteinExistence type="predicted"/>
<feature type="compositionally biased region" description="Low complexity" evidence="1">
    <location>
        <begin position="457"/>
        <end position="467"/>
    </location>
</feature>
<protein>
    <submittedName>
        <fullName evidence="3">Uncharacterized protein</fullName>
    </submittedName>
</protein>
<feature type="compositionally biased region" description="Polar residues" evidence="1">
    <location>
        <begin position="624"/>
        <end position="652"/>
    </location>
</feature>
<feature type="region of interest" description="Disordered" evidence="1">
    <location>
        <begin position="169"/>
        <end position="269"/>
    </location>
</feature>
<feature type="region of interest" description="Disordered" evidence="1">
    <location>
        <begin position="504"/>
        <end position="652"/>
    </location>
</feature>
<feature type="region of interest" description="Disordered" evidence="1">
    <location>
        <begin position="357"/>
        <end position="383"/>
    </location>
</feature>
<reference evidence="3 4" key="1">
    <citation type="submission" date="2016-04" db="EMBL/GenBank/DDBJ databases">
        <title>A degradative enzymes factory behind the ericoid mycorrhizal symbiosis.</title>
        <authorList>
            <consortium name="DOE Joint Genome Institute"/>
            <person name="Martino E."/>
            <person name="Morin E."/>
            <person name="Grelet G."/>
            <person name="Kuo A."/>
            <person name="Kohler A."/>
            <person name="Daghino S."/>
            <person name="Barry K."/>
            <person name="Choi C."/>
            <person name="Cichocki N."/>
            <person name="Clum A."/>
            <person name="Copeland A."/>
            <person name="Hainaut M."/>
            <person name="Haridas S."/>
            <person name="Labutti K."/>
            <person name="Lindquist E."/>
            <person name="Lipzen A."/>
            <person name="Khouja H.-R."/>
            <person name="Murat C."/>
            <person name="Ohm R."/>
            <person name="Olson A."/>
            <person name="Spatafora J."/>
            <person name="Veneault-Fourrey C."/>
            <person name="Henrissat B."/>
            <person name="Grigoriev I."/>
            <person name="Martin F."/>
            <person name="Perotto S."/>
        </authorList>
    </citation>
    <scope>NUCLEOTIDE SEQUENCE [LARGE SCALE GENOMIC DNA]</scope>
    <source>
        <strain evidence="3 4">F</strain>
    </source>
</reference>
<accession>A0A2J6RVE5</accession>
<keyword evidence="2" id="KW-0472">Membrane</keyword>
<dbReference type="STRING" id="1149755.A0A2J6RVE5"/>
<keyword evidence="2" id="KW-1133">Transmembrane helix</keyword>
<keyword evidence="4" id="KW-1185">Reference proteome</keyword>
<dbReference type="Proteomes" id="UP000235786">
    <property type="component" value="Unassembled WGS sequence"/>
</dbReference>
<evidence type="ECO:0000313" key="4">
    <source>
        <dbReference type="Proteomes" id="UP000235786"/>
    </source>
</evidence>
<feature type="compositionally biased region" description="Low complexity" evidence="1">
    <location>
        <begin position="545"/>
        <end position="556"/>
    </location>
</feature>
<dbReference type="EMBL" id="KZ613943">
    <property type="protein sequence ID" value="PMD42491.1"/>
    <property type="molecule type" value="Genomic_DNA"/>
</dbReference>
<feature type="transmembrane region" description="Helical" evidence="2">
    <location>
        <begin position="91"/>
        <end position="110"/>
    </location>
</feature>
<dbReference type="AlphaFoldDB" id="A0A2J6RVE5"/>
<feature type="compositionally biased region" description="Polar residues" evidence="1">
    <location>
        <begin position="361"/>
        <end position="383"/>
    </location>
</feature>
<feature type="region of interest" description="Disordered" evidence="1">
    <location>
        <begin position="441"/>
        <end position="467"/>
    </location>
</feature>
<feature type="compositionally biased region" description="Polar residues" evidence="1">
    <location>
        <begin position="223"/>
        <end position="232"/>
    </location>
</feature>
<dbReference type="OrthoDB" id="5394233at2759"/>
<gene>
    <name evidence="3" type="ORF">L207DRAFT_581149</name>
</gene>
<feature type="compositionally biased region" description="Polar residues" evidence="1">
    <location>
        <begin position="240"/>
        <end position="262"/>
    </location>
</feature>
<evidence type="ECO:0000256" key="2">
    <source>
        <dbReference type="SAM" id="Phobius"/>
    </source>
</evidence>
<feature type="compositionally biased region" description="Polar residues" evidence="1">
    <location>
        <begin position="557"/>
        <end position="570"/>
    </location>
</feature>
<sequence length="652" mass="70085">MPFDYREYQRKCDSLTVDQLQAEYENYTRQLAGGATSTATSVLFSPFTAGISLVGIGLLAPRVHNARKKREIIEAGLQARGKTHRTRKRDVLAPVAVAGTLSGLTLGLAGPGADMIAGQAVGHGMEYAASHVALDATGAIVEHKHGKRTHQKAHHKLQTQYQYQDYQQSGSLLSQVSPKQSVKPPASPVAQPDLPPAYQFQPQDQNYGPGSPLSPQHAPISYQPASHSQIVLQSAAEPHTSMSQTATYNPAQHPHTGSSPVSMPSELESPSVGTYLPALKNSATRIRYRPVSGVHVQSMSDTLGPKSDESLHITVYELDSEPAEADEGQTAVLPQITMEQEIAFLKAKILEMEIEKREGANRTSTSTNPSQTGPTEPTARSSIGKNEVCQIQLEPFEPELSITPALASLVEHQNFHAPPIAPTHGVTSPSTLSLEYALEDQKFSPSPTPLPAQDFASPSTSSSEYPSDNQILATSLYPAPLRLRSHSAHIPGYHYPPPLSPAPSAVSPITPSPQVNSGNFAPTVPPPRPHSTRIPGYHYPPPSSLSPSILSPNTSSVQYTPDISTSTTSYFAPPLPPRPHSAHIPDHQPSAPNSSTTINSVEQQEGCEAPPLLPRPKQHRPIQRQDSGYYSNPPSRHSSTFSNTSLSTCCSP</sequence>
<evidence type="ECO:0000256" key="1">
    <source>
        <dbReference type="SAM" id="MobiDB-lite"/>
    </source>
</evidence>
<name>A0A2J6RVE5_HYAVF</name>